<dbReference type="RefSeq" id="WP_141916336.1">
    <property type="nucleotide sequence ID" value="NZ_BAAAYS010000014.1"/>
</dbReference>
<dbReference type="Gene3D" id="3.90.20.20">
    <property type="match status" value="1"/>
</dbReference>
<keyword evidence="3 4" id="KW-0346">Stress response</keyword>
<accession>A0A543I6H5</accession>
<dbReference type="OrthoDB" id="5191115at2"/>
<dbReference type="PROSITE" id="PS01071">
    <property type="entry name" value="GRPE"/>
    <property type="match status" value="1"/>
</dbReference>
<dbReference type="GO" id="GO:0006457">
    <property type="term" value="P:protein folding"/>
    <property type="evidence" value="ECO:0007669"/>
    <property type="project" value="InterPro"/>
</dbReference>
<dbReference type="HAMAP" id="MF_01151">
    <property type="entry name" value="GrpE"/>
    <property type="match status" value="1"/>
</dbReference>
<evidence type="ECO:0000256" key="5">
    <source>
        <dbReference type="RuleBase" id="RU004478"/>
    </source>
</evidence>
<dbReference type="Proteomes" id="UP000318331">
    <property type="component" value="Unassembled WGS sequence"/>
</dbReference>
<dbReference type="SUPFAM" id="SSF51064">
    <property type="entry name" value="Head domain of nucleotide exchange factor GrpE"/>
    <property type="match status" value="1"/>
</dbReference>
<keyword evidence="3" id="KW-0963">Cytoplasm</keyword>
<dbReference type="CDD" id="cd00446">
    <property type="entry name" value="GrpE"/>
    <property type="match status" value="1"/>
</dbReference>
<evidence type="ECO:0000313" key="8">
    <source>
        <dbReference type="Proteomes" id="UP000318331"/>
    </source>
</evidence>
<organism evidence="7 8">
    <name type="scientific">Klugiella xanthotipulae</name>
    <dbReference type="NCBI Taxonomy" id="244735"/>
    <lineage>
        <taxon>Bacteria</taxon>
        <taxon>Bacillati</taxon>
        <taxon>Actinomycetota</taxon>
        <taxon>Actinomycetes</taxon>
        <taxon>Micrococcales</taxon>
        <taxon>Microbacteriaceae</taxon>
        <taxon>Klugiella</taxon>
    </lineage>
</organism>
<comment type="function">
    <text evidence="3 4">Participates actively in the response to hyperosmotic and heat shock by preventing the aggregation of stress-denatured proteins, in association with DnaK and GrpE. It is the nucleotide exchange factor for DnaK and may function as a thermosensor. Unfolded proteins bind initially to DnaJ; upon interaction with the DnaJ-bound protein, DnaK hydrolyzes its bound ATP, resulting in the formation of a stable complex. GrpE releases ADP from DnaK; ATP binding to DnaK triggers the release of the substrate protein, thus completing the reaction cycle. Several rounds of ATP-dependent interactions between DnaJ, DnaK and GrpE are required for fully efficient folding.</text>
</comment>
<comment type="similarity">
    <text evidence="1 3 5">Belongs to the GrpE family.</text>
</comment>
<comment type="subunit">
    <text evidence="3">Homodimer.</text>
</comment>
<evidence type="ECO:0000256" key="2">
    <source>
        <dbReference type="ARBA" id="ARBA00023186"/>
    </source>
</evidence>
<dbReference type="AlphaFoldDB" id="A0A543I6H5"/>
<dbReference type="InterPro" id="IPR000740">
    <property type="entry name" value="GrpE"/>
</dbReference>
<dbReference type="GO" id="GO:0000774">
    <property type="term" value="F:adenyl-nucleotide exchange factor activity"/>
    <property type="evidence" value="ECO:0007669"/>
    <property type="project" value="InterPro"/>
</dbReference>
<dbReference type="GO" id="GO:0005737">
    <property type="term" value="C:cytoplasm"/>
    <property type="evidence" value="ECO:0007669"/>
    <property type="project" value="UniProtKB-SubCell"/>
</dbReference>
<protein>
    <recommendedName>
        <fullName evidence="3 4">Protein GrpE</fullName>
    </recommendedName>
    <alternativeName>
        <fullName evidence="3">HSP-70 cofactor</fullName>
    </alternativeName>
</protein>
<dbReference type="PANTHER" id="PTHR21237">
    <property type="entry name" value="GRPE PROTEIN"/>
    <property type="match status" value="1"/>
</dbReference>
<dbReference type="GO" id="GO:0051087">
    <property type="term" value="F:protein-folding chaperone binding"/>
    <property type="evidence" value="ECO:0007669"/>
    <property type="project" value="InterPro"/>
</dbReference>
<feature type="region of interest" description="Disordered" evidence="6">
    <location>
        <begin position="1"/>
        <end position="71"/>
    </location>
</feature>
<dbReference type="PRINTS" id="PR00773">
    <property type="entry name" value="GRPEPROTEIN"/>
</dbReference>
<dbReference type="InterPro" id="IPR009012">
    <property type="entry name" value="GrpE_head"/>
</dbReference>
<proteinExistence type="inferred from homology"/>
<name>A0A543I6H5_9MICO</name>
<dbReference type="GO" id="GO:0042803">
    <property type="term" value="F:protein homodimerization activity"/>
    <property type="evidence" value="ECO:0007669"/>
    <property type="project" value="InterPro"/>
</dbReference>
<dbReference type="PANTHER" id="PTHR21237:SF23">
    <property type="entry name" value="GRPE PROTEIN HOMOLOG, MITOCHONDRIAL"/>
    <property type="match status" value="1"/>
</dbReference>
<evidence type="ECO:0000256" key="6">
    <source>
        <dbReference type="SAM" id="MobiDB-lite"/>
    </source>
</evidence>
<sequence>MTEQNQNSDESVDPGAGEVPQSAAPEAETAADDIGAQDEELTVEDILNAARDSESLASDAGLPEPVDNPEASEYLADLKRINAEYAQYRKRTEANRELERERAVGSAVTALLPVLDDIDRADKHGDLEEGSAFTTIAQKTRAAVEKLGLVAFGEVGEPFNPTHHEAITQVPNPAVTEASVLEVFERGYRLGEVQLRAAKVVVAVPTDG</sequence>
<evidence type="ECO:0000313" key="7">
    <source>
        <dbReference type="EMBL" id="TQM66203.1"/>
    </source>
</evidence>
<evidence type="ECO:0000256" key="1">
    <source>
        <dbReference type="ARBA" id="ARBA00009054"/>
    </source>
</evidence>
<dbReference type="GO" id="GO:0051082">
    <property type="term" value="F:unfolded protein binding"/>
    <property type="evidence" value="ECO:0007669"/>
    <property type="project" value="TreeGrafter"/>
</dbReference>
<reference evidence="7 8" key="1">
    <citation type="submission" date="2019-06" db="EMBL/GenBank/DDBJ databases">
        <title>Sequencing the genomes of 1000 actinobacteria strains.</title>
        <authorList>
            <person name="Klenk H.-P."/>
        </authorList>
    </citation>
    <scope>NUCLEOTIDE SEQUENCE [LARGE SCALE GENOMIC DNA]</scope>
    <source>
        <strain evidence="7 8">DSM 18031</strain>
    </source>
</reference>
<evidence type="ECO:0000256" key="3">
    <source>
        <dbReference type="HAMAP-Rule" id="MF_01151"/>
    </source>
</evidence>
<dbReference type="Gene3D" id="2.30.22.10">
    <property type="entry name" value="Head domain of nucleotide exchange factor GrpE"/>
    <property type="match status" value="1"/>
</dbReference>
<comment type="subcellular location">
    <subcellularLocation>
        <location evidence="3">Cytoplasm</location>
    </subcellularLocation>
</comment>
<evidence type="ECO:0000256" key="4">
    <source>
        <dbReference type="RuleBase" id="RU000639"/>
    </source>
</evidence>
<keyword evidence="2 3" id="KW-0143">Chaperone</keyword>
<dbReference type="Pfam" id="PF01025">
    <property type="entry name" value="GrpE"/>
    <property type="match status" value="1"/>
</dbReference>
<feature type="compositionally biased region" description="Acidic residues" evidence="6">
    <location>
        <begin position="29"/>
        <end position="43"/>
    </location>
</feature>
<dbReference type="SUPFAM" id="SSF58014">
    <property type="entry name" value="Coiled-coil domain of nucleotide exchange factor GrpE"/>
    <property type="match status" value="1"/>
</dbReference>
<gene>
    <name evidence="3" type="primary">grpE</name>
    <name evidence="7" type="ORF">FB466_1034</name>
</gene>
<dbReference type="EMBL" id="VFPN01000001">
    <property type="protein sequence ID" value="TQM66203.1"/>
    <property type="molecule type" value="Genomic_DNA"/>
</dbReference>
<dbReference type="InterPro" id="IPR013805">
    <property type="entry name" value="GrpE_CC"/>
</dbReference>
<keyword evidence="8" id="KW-1185">Reference proteome</keyword>
<comment type="caution">
    <text evidence="7">The sequence shown here is derived from an EMBL/GenBank/DDBJ whole genome shotgun (WGS) entry which is preliminary data.</text>
</comment>